<feature type="transmembrane region" description="Helical" evidence="2">
    <location>
        <begin position="60"/>
        <end position="88"/>
    </location>
</feature>
<name>A0A4Q0A1T3_9FUNG</name>
<accession>A0A4Q0A1T3</accession>
<feature type="transmembrane region" description="Helical" evidence="2">
    <location>
        <begin position="289"/>
        <end position="309"/>
    </location>
</feature>
<organism evidence="4 5">
    <name type="scientific">Dimargaris cristalligena</name>
    <dbReference type="NCBI Taxonomy" id="215637"/>
    <lineage>
        <taxon>Eukaryota</taxon>
        <taxon>Fungi</taxon>
        <taxon>Fungi incertae sedis</taxon>
        <taxon>Zoopagomycota</taxon>
        <taxon>Kickxellomycotina</taxon>
        <taxon>Dimargaritomycetes</taxon>
        <taxon>Dimargaritales</taxon>
        <taxon>Dimargaritaceae</taxon>
        <taxon>Dimargaris</taxon>
    </lineage>
</organism>
<keyword evidence="2" id="KW-0472">Membrane</keyword>
<dbReference type="InterPro" id="IPR036305">
    <property type="entry name" value="RGS_sf"/>
</dbReference>
<proteinExistence type="predicted"/>
<feature type="transmembrane region" description="Helical" evidence="2">
    <location>
        <begin position="28"/>
        <end position="48"/>
    </location>
</feature>
<feature type="region of interest" description="Disordered" evidence="1">
    <location>
        <begin position="134"/>
        <end position="159"/>
    </location>
</feature>
<dbReference type="AlphaFoldDB" id="A0A4Q0A1T3"/>
<gene>
    <name evidence="4" type="ORF">BJ085DRAFT_38344</name>
</gene>
<evidence type="ECO:0000259" key="3">
    <source>
        <dbReference type="PROSITE" id="PS50132"/>
    </source>
</evidence>
<dbReference type="SUPFAM" id="SSF48097">
    <property type="entry name" value="Regulator of G-protein signaling, RGS"/>
    <property type="match status" value="1"/>
</dbReference>
<evidence type="ECO:0000256" key="2">
    <source>
        <dbReference type="SAM" id="Phobius"/>
    </source>
</evidence>
<feature type="transmembrane region" description="Helical" evidence="2">
    <location>
        <begin position="226"/>
        <end position="246"/>
    </location>
</feature>
<dbReference type="STRING" id="215637.A0A4Q0A1T3"/>
<feature type="domain" description="RGS" evidence="3">
    <location>
        <begin position="468"/>
        <end position="551"/>
    </location>
</feature>
<dbReference type="EMBL" id="ML002230">
    <property type="protein sequence ID" value="RKP40007.1"/>
    <property type="molecule type" value="Genomic_DNA"/>
</dbReference>
<evidence type="ECO:0000256" key="1">
    <source>
        <dbReference type="SAM" id="MobiDB-lite"/>
    </source>
</evidence>
<protein>
    <recommendedName>
        <fullName evidence="3">RGS domain-containing protein</fullName>
    </recommendedName>
</protein>
<keyword evidence="2" id="KW-1133">Transmembrane helix</keyword>
<feature type="transmembrane region" description="Helical" evidence="2">
    <location>
        <begin position="258"/>
        <end position="277"/>
    </location>
</feature>
<reference evidence="5" key="1">
    <citation type="journal article" date="2018" name="Nat. Microbiol.">
        <title>Leveraging single-cell genomics to expand the fungal tree of life.</title>
        <authorList>
            <person name="Ahrendt S.R."/>
            <person name="Quandt C.A."/>
            <person name="Ciobanu D."/>
            <person name="Clum A."/>
            <person name="Salamov A."/>
            <person name="Andreopoulos B."/>
            <person name="Cheng J.F."/>
            <person name="Woyke T."/>
            <person name="Pelin A."/>
            <person name="Henrissat B."/>
            <person name="Reynolds N.K."/>
            <person name="Benny G.L."/>
            <person name="Smith M.E."/>
            <person name="James T.Y."/>
            <person name="Grigoriev I.V."/>
        </authorList>
    </citation>
    <scope>NUCLEOTIDE SEQUENCE [LARGE SCALE GENOMIC DNA]</scope>
    <source>
        <strain evidence="5">RSA 468</strain>
    </source>
</reference>
<dbReference type="Gene3D" id="1.10.167.10">
    <property type="entry name" value="Regulator of G-protein Signalling 4, domain 2"/>
    <property type="match status" value="1"/>
</dbReference>
<dbReference type="PROSITE" id="PS50132">
    <property type="entry name" value="RGS"/>
    <property type="match status" value="1"/>
</dbReference>
<keyword evidence="5" id="KW-1185">Reference proteome</keyword>
<evidence type="ECO:0000313" key="5">
    <source>
        <dbReference type="Proteomes" id="UP000268162"/>
    </source>
</evidence>
<dbReference type="InterPro" id="IPR044926">
    <property type="entry name" value="RGS_subdomain_2"/>
</dbReference>
<feature type="compositionally biased region" description="Polar residues" evidence="1">
    <location>
        <begin position="139"/>
        <end position="155"/>
    </location>
</feature>
<keyword evidence="2" id="KW-0812">Transmembrane</keyword>
<sequence>MGVITYGIDMETLRSLGYVNDMDGRKSALVAAAIIYAIFHISTTYLFYRQAKRNDYLNKRYVNLILVSSVATFFPAVSYTLTAAFPLFPCFVNLWITYVGFLIWGVVLILRSMILVFQRQMNEAQVALDSHQKTHDSISSDGSDPNWNQSISSQQRQDKVTNIRTRLQKIRNRRVQLHDRVIGRALAIGFGASVIAIVIIQILSPIMSISPVNVWCATALFEYVPYYAWQFCFTCIITPILLYLMYGFNDAFGIRNELISLMCVTFFFLPLFLAWYAGAPHLNAVFSAWLWPVISIFICHICTFVVPVIKSRKLQVFQEELSGSKRMIRWQDFSRCLNDPKEFADLSLAASACFCPELVIFLHRYHQFREKVVRYYEGVVSKERTVDESLHQETMVTESKTMSYLHDQATLRDVQITEEQLDIPLQPNDKSSPYVTMISLDLLDAKSTTSGGSCMCDTILKTVRQRLSIQELFQSETSLPQLPVSLQRNLHELYSTFIQPEADLAININFTATHAITTAIENKHYSITMFDEAHRETLQMLYFNVYPRYIL</sequence>
<feature type="transmembrane region" description="Helical" evidence="2">
    <location>
        <begin position="181"/>
        <end position="206"/>
    </location>
</feature>
<dbReference type="InterPro" id="IPR016137">
    <property type="entry name" value="RGS"/>
</dbReference>
<feature type="transmembrane region" description="Helical" evidence="2">
    <location>
        <begin position="94"/>
        <end position="117"/>
    </location>
</feature>
<evidence type="ECO:0000313" key="4">
    <source>
        <dbReference type="EMBL" id="RKP40007.1"/>
    </source>
</evidence>
<dbReference type="Proteomes" id="UP000268162">
    <property type="component" value="Unassembled WGS sequence"/>
</dbReference>